<evidence type="ECO:0000313" key="3">
    <source>
        <dbReference type="WBParaSite" id="ECPE_0000133801-mRNA-1"/>
    </source>
</evidence>
<protein>
    <submittedName>
        <fullName evidence="3">Transposase</fullName>
    </submittedName>
</protein>
<sequence length="32" mass="3810">MKVDSVHNQESKPMEAIRFARWLLYAYSVVQI</sequence>
<dbReference type="WBParaSite" id="ECPE_0000133801-mRNA-1">
    <property type="protein sequence ID" value="ECPE_0000133801-mRNA-1"/>
    <property type="gene ID" value="ECPE_0000133801"/>
</dbReference>
<accession>A0A183A303</accession>
<evidence type="ECO:0000313" key="1">
    <source>
        <dbReference type="EMBL" id="VDP36865.1"/>
    </source>
</evidence>
<reference evidence="3" key="1">
    <citation type="submission" date="2016-06" db="UniProtKB">
        <authorList>
            <consortium name="WormBaseParasite"/>
        </authorList>
    </citation>
    <scope>IDENTIFICATION</scope>
</reference>
<dbReference type="Proteomes" id="UP000272942">
    <property type="component" value="Unassembled WGS sequence"/>
</dbReference>
<organism evidence="3">
    <name type="scientific">Echinostoma caproni</name>
    <dbReference type="NCBI Taxonomy" id="27848"/>
    <lineage>
        <taxon>Eukaryota</taxon>
        <taxon>Metazoa</taxon>
        <taxon>Spiralia</taxon>
        <taxon>Lophotrochozoa</taxon>
        <taxon>Platyhelminthes</taxon>
        <taxon>Trematoda</taxon>
        <taxon>Digenea</taxon>
        <taxon>Plagiorchiida</taxon>
        <taxon>Echinostomata</taxon>
        <taxon>Echinostomatoidea</taxon>
        <taxon>Echinostomatidae</taxon>
        <taxon>Echinostoma</taxon>
    </lineage>
</organism>
<keyword evidence="2" id="KW-1185">Reference proteome</keyword>
<reference evidence="1 2" key="2">
    <citation type="submission" date="2018-11" db="EMBL/GenBank/DDBJ databases">
        <authorList>
            <consortium name="Pathogen Informatics"/>
        </authorList>
    </citation>
    <scope>NUCLEOTIDE SEQUENCE [LARGE SCALE GENOMIC DNA]</scope>
    <source>
        <strain evidence="1 2">Egypt</strain>
    </source>
</reference>
<name>A0A183A303_9TREM</name>
<evidence type="ECO:0000313" key="2">
    <source>
        <dbReference type="Proteomes" id="UP000272942"/>
    </source>
</evidence>
<proteinExistence type="predicted"/>
<dbReference type="EMBL" id="UZAN01007610">
    <property type="protein sequence ID" value="VDP36865.1"/>
    <property type="molecule type" value="Genomic_DNA"/>
</dbReference>
<gene>
    <name evidence="1" type="ORF">ECPE_LOCUS1338</name>
</gene>
<dbReference type="AlphaFoldDB" id="A0A183A303"/>